<dbReference type="AlphaFoldDB" id="A0A8J5XL39"/>
<comment type="caution">
    <text evidence="2">The sequence shown here is derived from an EMBL/GenBank/DDBJ whole genome shotgun (WGS) entry which is preliminary data.</text>
</comment>
<keyword evidence="3" id="KW-1185">Reference proteome</keyword>
<protein>
    <recommendedName>
        <fullName evidence="4">Peptidyl-prolyl cis-trans isomerase</fullName>
    </recommendedName>
</protein>
<evidence type="ECO:0000313" key="3">
    <source>
        <dbReference type="Proteomes" id="UP000751190"/>
    </source>
</evidence>
<sequence length="135" mass="14613">MSRALMVWMALIGAGAAVALQPRTAFARSLARRAPVVARAGCRLSESADALADKPDLDEYLARLWGSTEEELDQDVQRHHSIFAKESVVGAVEEERDEFALMLKLRRELGDADFKAIFGTAKVSGPSLDGGVVGR</sequence>
<keyword evidence="1" id="KW-0732">Signal</keyword>
<proteinExistence type="predicted"/>
<organism evidence="2 3">
    <name type="scientific">Diacronema lutheri</name>
    <name type="common">Unicellular marine alga</name>
    <name type="synonym">Monochrysis lutheri</name>
    <dbReference type="NCBI Taxonomy" id="2081491"/>
    <lineage>
        <taxon>Eukaryota</taxon>
        <taxon>Haptista</taxon>
        <taxon>Haptophyta</taxon>
        <taxon>Pavlovophyceae</taxon>
        <taxon>Pavlovales</taxon>
        <taxon>Pavlovaceae</taxon>
        <taxon>Diacronema</taxon>
    </lineage>
</organism>
<feature type="chain" id="PRO_5035177490" description="Peptidyl-prolyl cis-trans isomerase" evidence="1">
    <location>
        <begin position="20"/>
        <end position="135"/>
    </location>
</feature>
<evidence type="ECO:0000256" key="1">
    <source>
        <dbReference type="SAM" id="SignalP"/>
    </source>
</evidence>
<reference evidence="2" key="1">
    <citation type="submission" date="2021-05" db="EMBL/GenBank/DDBJ databases">
        <title>The genome of the haptophyte Pavlova lutheri (Diacronema luteri, Pavlovales) - a model for lipid biosynthesis in eukaryotic algae.</title>
        <authorList>
            <person name="Hulatt C.J."/>
            <person name="Posewitz M.C."/>
        </authorList>
    </citation>
    <scope>NUCLEOTIDE SEQUENCE</scope>
    <source>
        <strain evidence="2">NIVA-4/92</strain>
    </source>
</reference>
<feature type="signal peptide" evidence="1">
    <location>
        <begin position="1"/>
        <end position="19"/>
    </location>
</feature>
<dbReference type="Proteomes" id="UP000751190">
    <property type="component" value="Unassembled WGS sequence"/>
</dbReference>
<accession>A0A8J5XL39</accession>
<dbReference type="OrthoDB" id="10569214at2759"/>
<evidence type="ECO:0008006" key="4">
    <source>
        <dbReference type="Google" id="ProtNLM"/>
    </source>
</evidence>
<evidence type="ECO:0000313" key="2">
    <source>
        <dbReference type="EMBL" id="KAG8463547.1"/>
    </source>
</evidence>
<name>A0A8J5XL39_DIALT</name>
<dbReference type="EMBL" id="JAGTXO010000015">
    <property type="protein sequence ID" value="KAG8463547.1"/>
    <property type="molecule type" value="Genomic_DNA"/>
</dbReference>
<gene>
    <name evidence="2" type="ORF">KFE25_003820</name>
</gene>